<evidence type="ECO:0000313" key="3">
    <source>
        <dbReference type="Proteomes" id="UP001233999"/>
    </source>
</evidence>
<gene>
    <name evidence="2" type="ORF">L9F63_012105</name>
</gene>
<keyword evidence="3" id="KW-1185">Reference proteome</keyword>
<accession>A0AAD8EP11</accession>
<name>A0AAD8EP11_DIPPU</name>
<comment type="caution">
    <text evidence="2">The sequence shown here is derived from an EMBL/GenBank/DDBJ whole genome shotgun (WGS) entry which is preliminary data.</text>
</comment>
<organism evidence="2 3">
    <name type="scientific">Diploptera punctata</name>
    <name type="common">Pacific beetle cockroach</name>
    <dbReference type="NCBI Taxonomy" id="6984"/>
    <lineage>
        <taxon>Eukaryota</taxon>
        <taxon>Metazoa</taxon>
        <taxon>Ecdysozoa</taxon>
        <taxon>Arthropoda</taxon>
        <taxon>Hexapoda</taxon>
        <taxon>Insecta</taxon>
        <taxon>Pterygota</taxon>
        <taxon>Neoptera</taxon>
        <taxon>Polyneoptera</taxon>
        <taxon>Dictyoptera</taxon>
        <taxon>Blattodea</taxon>
        <taxon>Blaberoidea</taxon>
        <taxon>Blaberidae</taxon>
        <taxon>Diplopterinae</taxon>
        <taxon>Diploptera</taxon>
    </lineage>
</organism>
<proteinExistence type="predicted"/>
<reference evidence="2" key="2">
    <citation type="submission" date="2023-05" db="EMBL/GenBank/DDBJ databases">
        <authorList>
            <person name="Fouks B."/>
        </authorList>
    </citation>
    <scope>NUCLEOTIDE SEQUENCE</scope>
    <source>
        <strain evidence="2">Stay&amp;Tobe</strain>
        <tissue evidence="2">Testes</tissue>
    </source>
</reference>
<evidence type="ECO:0000256" key="1">
    <source>
        <dbReference type="SAM" id="SignalP"/>
    </source>
</evidence>
<reference evidence="2" key="1">
    <citation type="journal article" date="2023" name="IScience">
        <title>Live-bearing cockroach genome reveals convergent evolutionary mechanisms linked to viviparity in insects and beyond.</title>
        <authorList>
            <person name="Fouks B."/>
            <person name="Harrison M.C."/>
            <person name="Mikhailova A.A."/>
            <person name="Marchal E."/>
            <person name="English S."/>
            <person name="Carruthers M."/>
            <person name="Jennings E.C."/>
            <person name="Chiamaka E.L."/>
            <person name="Frigard R.A."/>
            <person name="Pippel M."/>
            <person name="Attardo G.M."/>
            <person name="Benoit J.B."/>
            <person name="Bornberg-Bauer E."/>
            <person name="Tobe S.S."/>
        </authorList>
    </citation>
    <scope>NUCLEOTIDE SEQUENCE</scope>
    <source>
        <strain evidence="2">Stay&amp;Tobe</strain>
    </source>
</reference>
<protein>
    <submittedName>
        <fullName evidence="2">Uncharacterized protein</fullName>
    </submittedName>
</protein>
<keyword evidence="1" id="KW-0732">Signal</keyword>
<dbReference type="AlphaFoldDB" id="A0AAD8EP11"/>
<sequence length="226" mass="24238">MLFPLVVLLLPVTYSLDIPFVGNLLGASPNLRSLENTVKFISAESVNTARAAAVPVLEVANQTYAEAKSTIEDISGEVLKSVIRARSMGWTAAHCAQEKQKQAEEFIKSATAKLDNCVALAALEAGSPIDTIENLTQEAMQRIDTAAGGVANCIQSSQTIKCFFEMATGVVQDVERILRTIMSQALGAERSFSKVGRYASACASNQIEGVTNFIQKLDISSCTQEN</sequence>
<dbReference type="Proteomes" id="UP001233999">
    <property type="component" value="Unassembled WGS sequence"/>
</dbReference>
<feature type="signal peptide" evidence="1">
    <location>
        <begin position="1"/>
        <end position="15"/>
    </location>
</feature>
<dbReference type="EMBL" id="JASPKZ010001957">
    <property type="protein sequence ID" value="KAJ9596849.1"/>
    <property type="molecule type" value="Genomic_DNA"/>
</dbReference>
<evidence type="ECO:0000313" key="2">
    <source>
        <dbReference type="EMBL" id="KAJ9596849.1"/>
    </source>
</evidence>
<feature type="chain" id="PRO_5042075733" evidence="1">
    <location>
        <begin position="16"/>
        <end position="226"/>
    </location>
</feature>